<feature type="compositionally biased region" description="Polar residues" evidence="1">
    <location>
        <begin position="96"/>
        <end position="113"/>
    </location>
</feature>
<sequence length="192" mass="20074">MPQNNPSHGTKVDLGKDAPVTDEGPGNVKSGSLAAESTKQGGAFSENKDVNIESGNSSSNKEWSSKNTSSENTSQTSSENFSSKSTSENTSKSSGGYENTAKSSSRGGLSNEAQGGPAPTYVENQRMRDPDGPHGKNITEGIDEADLRKAKRPDPVAAAEQQFVQTELGGADQKPYQAGEKTAFDALSDTQA</sequence>
<dbReference type="AlphaFoldDB" id="A0A8K0X4S1"/>
<evidence type="ECO:0000313" key="2">
    <source>
        <dbReference type="EMBL" id="KAH7362728.1"/>
    </source>
</evidence>
<feature type="compositionally biased region" description="Basic and acidic residues" evidence="1">
    <location>
        <begin position="145"/>
        <end position="154"/>
    </location>
</feature>
<evidence type="ECO:0000313" key="3">
    <source>
        <dbReference type="Proteomes" id="UP000813385"/>
    </source>
</evidence>
<keyword evidence="3" id="KW-1185">Reference proteome</keyword>
<feature type="compositionally biased region" description="Low complexity" evidence="1">
    <location>
        <begin position="53"/>
        <end position="94"/>
    </location>
</feature>
<name>A0A8K0X4S1_9PEZI</name>
<dbReference type="EMBL" id="JAGPXD010000003">
    <property type="protein sequence ID" value="KAH7362728.1"/>
    <property type="molecule type" value="Genomic_DNA"/>
</dbReference>
<dbReference type="OrthoDB" id="5383057at2759"/>
<dbReference type="Proteomes" id="UP000813385">
    <property type="component" value="Unassembled WGS sequence"/>
</dbReference>
<evidence type="ECO:0000256" key="1">
    <source>
        <dbReference type="SAM" id="MobiDB-lite"/>
    </source>
</evidence>
<organism evidence="2 3">
    <name type="scientific">Plectosphaerella cucumerina</name>
    <dbReference type="NCBI Taxonomy" id="40658"/>
    <lineage>
        <taxon>Eukaryota</taxon>
        <taxon>Fungi</taxon>
        <taxon>Dikarya</taxon>
        <taxon>Ascomycota</taxon>
        <taxon>Pezizomycotina</taxon>
        <taxon>Sordariomycetes</taxon>
        <taxon>Hypocreomycetidae</taxon>
        <taxon>Glomerellales</taxon>
        <taxon>Plectosphaerellaceae</taxon>
        <taxon>Plectosphaerella</taxon>
    </lineage>
</organism>
<comment type="caution">
    <text evidence="2">The sequence shown here is derived from an EMBL/GenBank/DDBJ whole genome shotgun (WGS) entry which is preliminary data.</text>
</comment>
<protein>
    <submittedName>
        <fullName evidence="2">Uncharacterized protein</fullName>
    </submittedName>
</protein>
<accession>A0A8K0X4S1</accession>
<proteinExistence type="predicted"/>
<reference evidence="2" key="1">
    <citation type="journal article" date="2021" name="Nat. Commun.">
        <title>Genetic determinants of endophytism in the Arabidopsis root mycobiome.</title>
        <authorList>
            <person name="Mesny F."/>
            <person name="Miyauchi S."/>
            <person name="Thiergart T."/>
            <person name="Pickel B."/>
            <person name="Atanasova L."/>
            <person name="Karlsson M."/>
            <person name="Huettel B."/>
            <person name="Barry K.W."/>
            <person name="Haridas S."/>
            <person name="Chen C."/>
            <person name="Bauer D."/>
            <person name="Andreopoulos W."/>
            <person name="Pangilinan J."/>
            <person name="LaButti K."/>
            <person name="Riley R."/>
            <person name="Lipzen A."/>
            <person name="Clum A."/>
            <person name="Drula E."/>
            <person name="Henrissat B."/>
            <person name="Kohler A."/>
            <person name="Grigoriev I.V."/>
            <person name="Martin F.M."/>
            <person name="Hacquard S."/>
        </authorList>
    </citation>
    <scope>NUCLEOTIDE SEQUENCE</scope>
    <source>
        <strain evidence="2">MPI-CAGE-AT-0016</strain>
    </source>
</reference>
<gene>
    <name evidence="2" type="ORF">B0T11DRAFT_87029</name>
</gene>
<feature type="compositionally biased region" description="Basic and acidic residues" evidence="1">
    <location>
        <begin position="125"/>
        <end position="134"/>
    </location>
</feature>
<feature type="region of interest" description="Disordered" evidence="1">
    <location>
        <begin position="1"/>
        <end position="192"/>
    </location>
</feature>